<sequence length="96" mass="11799">MPYILEVQKIAWNYKSRHIGYMNKIFETQEDACAYYNKFNQHMMPLTNKNNYCSDWDPETFLIYIVREHFYEHLHIAPFEKNNKNENINENNNNFL</sequence>
<evidence type="ECO:0000313" key="1">
    <source>
        <dbReference type="EMBL" id="QHT75477.1"/>
    </source>
</evidence>
<protein>
    <submittedName>
        <fullName evidence="1">Uncharacterized protein</fullName>
    </submittedName>
</protein>
<reference evidence="1" key="1">
    <citation type="journal article" date="2020" name="Nature">
        <title>Giant virus diversity and host interactions through global metagenomics.</title>
        <authorList>
            <person name="Schulz F."/>
            <person name="Roux S."/>
            <person name="Paez-Espino D."/>
            <person name="Jungbluth S."/>
            <person name="Walsh D.A."/>
            <person name="Denef V.J."/>
            <person name="McMahon K.D."/>
            <person name="Konstantinidis K.T."/>
            <person name="Eloe-Fadrosh E.A."/>
            <person name="Kyrpides N.C."/>
            <person name="Woyke T."/>
        </authorList>
    </citation>
    <scope>NUCLEOTIDE SEQUENCE</scope>
    <source>
        <strain evidence="1">GVMAG-M-3300023179-63</strain>
    </source>
</reference>
<proteinExistence type="predicted"/>
<accession>A0A6C0H4Z3</accession>
<dbReference type="EMBL" id="MN739877">
    <property type="protein sequence ID" value="QHT75477.1"/>
    <property type="molecule type" value="Genomic_DNA"/>
</dbReference>
<dbReference type="AlphaFoldDB" id="A0A6C0H4Z3"/>
<name>A0A6C0H4Z3_9ZZZZ</name>
<organism evidence="1">
    <name type="scientific">viral metagenome</name>
    <dbReference type="NCBI Taxonomy" id="1070528"/>
    <lineage>
        <taxon>unclassified sequences</taxon>
        <taxon>metagenomes</taxon>
        <taxon>organismal metagenomes</taxon>
    </lineage>
</organism>